<name>A0A0B1SL02_OESDE</name>
<protein>
    <submittedName>
        <fullName evidence="2">Uncharacterized protein</fullName>
    </submittedName>
</protein>
<proteinExistence type="predicted"/>
<feature type="region of interest" description="Disordered" evidence="1">
    <location>
        <begin position="1"/>
        <end position="23"/>
    </location>
</feature>
<keyword evidence="3" id="KW-1185">Reference proteome</keyword>
<dbReference type="Proteomes" id="UP000053660">
    <property type="component" value="Unassembled WGS sequence"/>
</dbReference>
<dbReference type="AlphaFoldDB" id="A0A0B1SL02"/>
<evidence type="ECO:0000313" key="2">
    <source>
        <dbReference type="EMBL" id="KHJ86013.1"/>
    </source>
</evidence>
<reference evidence="2 3" key="1">
    <citation type="submission" date="2014-03" db="EMBL/GenBank/DDBJ databases">
        <title>Draft genome of the hookworm Oesophagostomum dentatum.</title>
        <authorList>
            <person name="Mitreva M."/>
        </authorList>
    </citation>
    <scope>NUCLEOTIDE SEQUENCE [LARGE SCALE GENOMIC DNA]</scope>
    <source>
        <strain evidence="2 3">OD-Hann</strain>
    </source>
</reference>
<sequence length="103" mass="11852">MDYPAHQEHQDYLDPKDQKDPMGHLDQMEILDVLVHQVLVADKASRVSAPSIVQSTVVCSSRTAHVVKRRFTPICYQEIPEHWSIYRNKAVPSEFVHMLPIMA</sequence>
<accession>A0A0B1SL02</accession>
<organism evidence="2 3">
    <name type="scientific">Oesophagostomum dentatum</name>
    <name type="common">Nodular worm</name>
    <dbReference type="NCBI Taxonomy" id="61180"/>
    <lineage>
        <taxon>Eukaryota</taxon>
        <taxon>Metazoa</taxon>
        <taxon>Ecdysozoa</taxon>
        <taxon>Nematoda</taxon>
        <taxon>Chromadorea</taxon>
        <taxon>Rhabditida</taxon>
        <taxon>Rhabditina</taxon>
        <taxon>Rhabditomorpha</taxon>
        <taxon>Strongyloidea</taxon>
        <taxon>Strongylidae</taxon>
        <taxon>Oesophagostomum</taxon>
    </lineage>
</organism>
<gene>
    <name evidence="2" type="ORF">OESDEN_14249</name>
</gene>
<evidence type="ECO:0000256" key="1">
    <source>
        <dbReference type="SAM" id="MobiDB-lite"/>
    </source>
</evidence>
<evidence type="ECO:0000313" key="3">
    <source>
        <dbReference type="Proteomes" id="UP000053660"/>
    </source>
</evidence>
<dbReference type="EMBL" id="KN561850">
    <property type="protein sequence ID" value="KHJ86013.1"/>
    <property type="molecule type" value="Genomic_DNA"/>
</dbReference>